<name>A0A2N4T0P3_9MICC</name>
<feature type="region of interest" description="Disordered" evidence="1">
    <location>
        <begin position="1"/>
        <end position="71"/>
    </location>
</feature>
<feature type="compositionally biased region" description="Low complexity" evidence="1">
    <location>
        <begin position="58"/>
        <end position="71"/>
    </location>
</feature>
<evidence type="ECO:0000256" key="1">
    <source>
        <dbReference type="SAM" id="MobiDB-lite"/>
    </source>
</evidence>
<organism evidence="2 3">
    <name type="scientific">Kocuria flava</name>
    <dbReference type="NCBI Taxonomy" id="446860"/>
    <lineage>
        <taxon>Bacteria</taxon>
        <taxon>Bacillati</taxon>
        <taxon>Actinomycetota</taxon>
        <taxon>Actinomycetes</taxon>
        <taxon>Micrococcales</taxon>
        <taxon>Micrococcaceae</taxon>
        <taxon>Kocuria</taxon>
    </lineage>
</organism>
<dbReference type="EMBL" id="LOMZ01000001">
    <property type="protein sequence ID" value="PLC11805.1"/>
    <property type="molecule type" value="Genomic_DNA"/>
</dbReference>
<proteinExistence type="predicted"/>
<accession>A0A2N4T0P3</accession>
<sequence>MRWASQQGGLDDGAHGDDGGAGDGDGRRRYEGVEIGGEAGAGVREDGAPGVDRRQQAPTPTSSRPPNSSPA</sequence>
<protein>
    <submittedName>
        <fullName evidence="2">Uncharacterized protein</fullName>
    </submittedName>
</protein>
<reference evidence="2 3" key="1">
    <citation type="submission" date="2015-12" db="EMBL/GenBank/DDBJ databases">
        <authorList>
            <person name="Shamseldin A."/>
            <person name="Moawad H."/>
            <person name="Abd El-Rahim W.M."/>
            <person name="Sadowsky M.J."/>
        </authorList>
    </citation>
    <scope>NUCLEOTIDE SEQUENCE [LARGE SCALE GENOMIC DNA]</scope>
    <source>
        <strain evidence="2 3">S43</strain>
    </source>
</reference>
<evidence type="ECO:0000313" key="3">
    <source>
        <dbReference type="Proteomes" id="UP000234632"/>
    </source>
</evidence>
<dbReference type="AlphaFoldDB" id="A0A2N4T0P3"/>
<feature type="compositionally biased region" description="Basic and acidic residues" evidence="1">
    <location>
        <begin position="12"/>
        <end position="32"/>
    </location>
</feature>
<feature type="compositionally biased region" description="Basic and acidic residues" evidence="1">
    <location>
        <begin position="43"/>
        <end position="55"/>
    </location>
</feature>
<comment type="caution">
    <text evidence="2">The sequence shown here is derived from an EMBL/GenBank/DDBJ whole genome shotgun (WGS) entry which is preliminary data.</text>
</comment>
<dbReference type="RefSeq" id="WP_180814624.1">
    <property type="nucleotide sequence ID" value="NZ_LOMZ01000001.1"/>
</dbReference>
<evidence type="ECO:0000313" key="2">
    <source>
        <dbReference type="EMBL" id="PLC11805.1"/>
    </source>
</evidence>
<dbReference type="Proteomes" id="UP000234632">
    <property type="component" value="Unassembled WGS sequence"/>
</dbReference>
<gene>
    <name evidence="2" type="ORF">AUQ48_05595</name>
</gene>